<protein>
    <recommendedName>
        <fullName evidence="3">THUMP-like domain-containing protein</fullName>
    </recommendedName>
</protein>
<accession>A0A369A8H7</accession>
<name>A0A369A8H7_9FLAO</name>
<reference evidence="1 2" key="1">
    <citation type="submission" date="2018-07" db="EMBL/GenBank/DDBJ databases">
        <title>Genomic Encyclopedia of Type Strains, Phase IV (KMG-IV): sequencing the most valuable type-strain genomes for metagenomic binning, comparative biology and taxonomic classification.</title>
        <authorList>
            <person name="Goeker M."/>
        </authorList>
    </citation>
    <scope>NUCLEOTIDE SEQUENCE [LARGE SCALE GENOMIC DNA]</scope>
    <source>
        <strain evidence="1 2">DSM 21410</strain>
    </source>
</reference>
<gene>
    <name evidence="1" type="ORF">DES35_101716</name>
</gene>
<dbReference type="Proteomes" id="UP000253517">
    <property type="component" value="Unassembled WGS sequence"/>
</dbReference>
<comment type="caution">
    <text evidence="1">The sequence shown here is derived from an EMBL/GenBank/DDBJ whole genome shotgun (WGS) entry which is preliminary data.</text>
</comment>
<dbReference type="Gene3D" id="3.40.50.150">
    <property type="entry name" value="Vaccinia Virus protein VP39"/>
    <property type="match status" value="1"/>
</dbReference>
<evidence type="ECO:0008006" key="3">
    <source>
        <dbReference type="Google" id="ProtNLM"/>
    </source>
</evidence>
<dbReference type="AlphaFoldDB" id="A0A369A8H7"/>
<evidence type="ECO:0000313" key="2">
    <source>
        <dbReference type="Proteomes" id="UP000253517"/>
    </source>
</evidence>
<dbReference type="InterPro" id="IPR029063">
    <property type="entry name" value="SAM-dependent_MTases_sf"/>
</dbReference>
<organism evidence="1 2">
    <name type="scientific">Schleiferia thermophila</name>
    <dbReference type="NCBI Taxonomy" id="884107"/>
    <lineage>
        <taxon>Bacteria</taxon>
        <taxon>Pseudomonadati</taxon>
        <taxon>Bacteroidota</taxon>
        <taxon>Flavobacteriia</taxon>
        <taxon>Flavobacteriales</taxon>
        <taxon>Schleiferiaceae</taxon>
        <taxon>Schleiferia</taxon>
    </lineage>
</organism>
<sequence>MSLTTLYDELSSGLEQGNFDFILKELHQTGFEKCRLKFQQNPLFYEALNQLYIRQKYRGKIKPLIERYKGWIFPHGISLQQSSHPFTAKLKSSLAVKYHTVIDLTGGLGMDSWAFANAGKKVIYVEKNSDIFRFAEYNFGKYLPNVECHNEEALTWLEKNGKSYTRALVYADPARRDTAGNKVFLFHHYQPEPKAILKQCRDLQLDLMLKLSPMADIQYIWKELDSNSKVLVLGVEQELKELVLLYQPQTQQKYIEIWLCSEEPELMFSGTTTQKAEVPLVDSPEKYVYIPHPALCKIHADTHLAGVHHLRAFHPLAKIYTAEQAYPLKGWRVFETITSTTRLKDISVKEAMIVTGIFPQNASEIRKKHKFNESDITLLVATKTYKNKNLWILAKKIAL</sequence>
<dbReference type="RefSeq" id="WP_114365792.1">
    <property type="nucleotide sequence ID" value="NZ_BHZF01000001.1"/>
</dbReference>
<evidence type="ECO:0000313" key="1">
    <source>
        <dbReference type="EMBL" id="RCX05431.1"/>
    </source>
</evidence>
<keyword evidence="2" id="KW-1185">Reference proteome</keyword>
<proteinExistence type="predicted"/>
<dbReference type="EMBL" id="QPJS01000001">
    <property type="protein sequence ID" value="RCX05431.1"/>
    <property type="molecule type" value="Genomic_DNA"/>
</dbReference>
<dbReference type="SUPFAM" id="SSF53335">
    <property type="entry name" value="S-adenosyl-L-methionine-dependent methyltransferases"/>
    <property type="match status" value="1"/>
</dbReference>